<dbReference type="Proteomes" id="UP000694866">
    <property type="component" value="Unplaced"/>
</dbReference>
<keyword evidence="2" id="KW-0732">Signal</keyword>
<feature type="signal peptide" evidence="2">
    <location>
        <begin position="1"/>
        <end position="15"/>
    </location>
</feature>
<gene>
    <name evidence="4" type="primary">LOC105269953</name>
</gene>
<accession>A0A9R1TH17</accession>
<sequence>MYLLLVFAFLALANSSPVKYDQRQDGKLNVHAKLENLLLIVAPSGSHPGSIDFDLPGILEHELDFRSAAQENGKTSQPGDHFQEIGEHHQFQKDELKLIGDAIENCGPGRYRDSVGICRSEESGALKN</sequence>
<feature type="region of interest" description="Disordered" evidence="1">
    <location>
        <begin position="67"/>
        <end position="87"/>
    </location>
</feature>
<evidence type="ECO:0000313" key="3">
    <source>
        <dbReference type="Proteomes" id="UP000694866"/>
    </source>
</evidence>
<dbReference type="RefSeq" id="XP_011308886.1">
    <property type="nucleotide sequence ID" value="XM_011310584.1"/>
</dbReference>
<keyword evidence="3" id="KW-1185">Reference proteome</keyword>
<evidence type="ECO:0000256" key="1">
    <source>
        <dbReference type="SAM" id="MobiDB-lite"/>
    </source>
</evidence>
<evidence type="ECO:0000313" key="4">
    <source>
        <dbReference type="RefSeq" id="XP_011308886.1"/>
    </source>
</evidence>
<feature type="compositionally biased region" description="Polar residues" evidence="1">
    <location>
        <begin position="69"/>
        <end position="78"/>
    </location>
</feature>
<feature type="chain" id="PRO_5040269486" evidence="2">
    <location>
        <begin position="16"/>
        <end position="128"/>
    </location>
</feature>
<reference evidence="4" key="1">
    <citation type="submission" date="2025-08" db="UniProtKB">
        <authorList>
            <consortium name="RefSeq"/>
        </authorList>
    </citation>
    <scope>IDENTIFICATION</scope>
    <source>
        <strain evidence="4">USDA-PBARC FA_bdor</strain>
        <tissue evidence="4">Whole organism</tissue>
    </source>
</reference>
<evidence type="ECO:0000256" key="2">
    <source>
        <dbReference type="SAM" id="SignalP"/>
    </source>
</evidence>
<dbReference type="AlphaFoldDB" id="A0A9R1TH17"/>
<name>A0A9R1TH17_9HYME</name>
<dbReference type="KEGG" id="fas:105269953"/>
<dbReference type="GeneID" id="105269953"/>
<protein>
    <submittedName>
        <fullName evidence="4">Uncharacterized protein</fullName>
    </submittedName>
</protein>
<proteinExistence type="predicted"/>
<organism evidence="3 4">
    <name type="scientific">Fopius arisanus</name>
    <dbReference type="NCBI Taxonomy" id="64838"/>
    <lineage>
        <taxon>Eukaryota</taxon>
        <taxon>Metazoa</taxon>
        <taxon>Ecdysozoa</taxon>
        <taxon>Arthropoda</taxon>
        <taxon>Hexapoda</taxon>
        <taxon>Insecta</taxon>
        <taxon>Pterygota</taxon>
        <taxon>Neoptera</taxon>
        <taxon>Endopterygota</taxon>
        <taxon>Hymenoptera</taxon>
        <taxon>Apocrita</taxon>
        <taxon>Ichneumonoidea</taxon>
        <taxon>Braconidae</taxon>
        <taxon>Opiinae</taxon>
        <taxon>Fopius</taxon>
    </lineage>
</organism>
<dbReference type="OrthoDB" id="7686329at2759"/>